<feature type="compositionally biased region" description="Basic residues" evidence="1">
    <location>
        <begin position="18"/>
        <end position="28"/>
    </location>
</feature>
<sequence>MPRTEAGRQQATGVAGPRQKRHRARRRALSLPTQPHHHLSPQWSRASTNPRLQDPCTKQGRAPPEPLIYQADTSSPQQSEPRGIKIGRAHSPQNLLLNSVQAAIHHPSPACPFNLPDSGETIPTDLILTTATRHTHLLAFVSLLIPL</sequence>
<organism evidence="2 3">
    <name type="scientific">Crenichthys baileyi</name>
    <name type="common">White River springfish</name>
    <dbReference type="NCBI Taxonomy" id="28760"/>
    <lineage>
        <taxon>Eukaryota</taxon>
        <taxon>Metazoa</taxon>
        <taxon>Chordata</taxon>
        <taxon>Craniata</taxon>
        <taxon>Vertebrata</taxon>
        <taxon>Euteleostomi</taxon>
        <taxon>Actinopterygii</taxon>
        <taxon>Neopterygii</taxon>
        <taxon>Teleostei</taxon>
        <taxon>Neoteleostei</taxon>
        <taxon>Acanthomorphata</taxon>
        <taxon>Ovalentaria</taxon>
        <taxon>Atherinomorphae</taxon>
        <taxon>Cyprinodontiformes</taxon>
        <taxon>Goodeidae</taxon>
        <taxon>Crenichthys</taxon>
    </lineage>
</organism>
<gene>
    <name evidence="2" type="ORF">CRENBAI_007168</name>
</gene>
<accession>A0AAV9RMP2</accession>
<evidence type="ECO:0000313" key="2">
    <source>
        <dbReference type="EMBL" id="KAK5610319.1"/>
    </source>
</evidence>
<dbReference type="Proteomes" id="UP001311232">
    <property type="component" value="Unassembled WGS sequence"/>
</dbReference>
<dbReference type="AlphaFoldDB" id="A0AAV9RMP2"/>
<dbReference type="EMBL" id="JAHHUM010001597">
    <property type="protein sequence ID" value="KAK5610319.1"/>
    <property type="molecule type" value="Genomic_DNA"/>
</dbReference>
<evidence type="ECO:0000313" key="3">
    <source>
        <dbReference type="Proteomes" id="UP001311232"/>
    </source>
</evidence>
<evidence type="ECO:0000256" key="1">
    <source>
        <dbReference type="SAM" id="MobiDB-lite"/>
    </source>
</evidence>
<comment type="caution">
    <text evidence="2">The sequence shown here is derived from an EMBL/GenBank/DDBJ whole genome shotgun (WGS) entry which is preliminary data.</text>
</comment>
<keyword evidence="3" id="KW-1185">Reference proteome</keyword>
<name>A0AAV9RMP2_9TELE</name>
<feature type="region of interest" description="Disordered" evidence="1">
    <location>
        <begin position="1"/>
        <end position="85"/>
    </location>
</feature>
<feature type="compositionally biased region" description="Polar residues" evidence="1">
    <location>
        <begin position="71"/>
        <end position="80"/>
    </location>
</feature>
<protein>
    <submittedName>
        <fullName evidence="2">Uncharacterized protein</fullName>
    </submittedName>
</protein>
<feature type="compositionally biased region" description="Polar residues" evidence="1">
    <location>
        <begin position="41"/>
        <end position="51"/>
    </location>
</feature>
<reference evidence="2 3" key="1">
    <citation type="submission" date="2021-06" db="EMBL/GenBank/DDBJ databases">
        <authorList>
            <person name="Palmer J.M."/>
        </authorList>
    </citation>
    <scope>NUCLEOTIDE SEQUENCE [LARGE SCALE GENOMIC DNA]</scope>
    <source>
        <strain evidence="2 3">MEX-2019</strain>
        <tissue evidence="2">Muscle</tissue>
    </source>
</reference>
<proteinExistence type="predicted"/>